<evidence type="ECO:0000313" key="2">
    <source>
        <dbReference type="WBParaSite" id="RSKR_0000126225.1"/>
    </source>
</evidence>
<protein>
    <submittedName>
        <fullName evidence="2">GATA-type domain-containing protein</fullName>
    </submittedName>
</protein>
<dbReference type="WBParaSite" id="RSKR_0000126225.1">
    <property type="protein sequence ID" value="RSKR_0000126225.1"/>
    <property type="gene ID" value="RSKR_0000126225"/>
</dbReference>
<proteinExistence type="predicted"/>
<name>A0AC35TK08_9BILA</name>
<dbReference type="Proteomes" id="UP000095286">
    <property type="component" value="Unplaced"/>
</dbReference>
<evidence type="ECO:0000313" key="1">
    <source>
        <dbReference type="Proteomes" id="UP000095286"/>
    </source>
</evidence>
<accession>A0AC35TK08</accession>
<organism evidence="1 2">
    <name type="scientific">Rhabditophanes sp. KR3021</name>
    <dbReference type="NCBI Taxonomy" id="114890"/>
    <lineage>
        <taxon>Eukaryota</taxon>
        <taxon>Metazoa</taxon>
        <taxon>Ecdysozoa</taxon>
        <taxon>Nematoda</taxon>
        <taxon>Chromadorea</taxon>
        <taxon>Rhabditida</taxon>
        <taxon>Tylenchina</taxon>
        <taxon>Panagrolaimomorpha</taxon>
        <taxon>Strongyloidoidea</taxon>
        <taxon>Alloionematidae</taxon>
        <taxon>Rhabditophanes</taxon>
    </lineage>
</organism>
<reference evidence="2" key="1">
    <citation type="submission" date="2016-11" db="UniProtKB">
        <authorList>
            <consortium name="WormBaseParasite"/>
        </authorList>
    </citation>
    <scope>IDENTIFICATION</scope>
    <source>
        <strain evidence="2">KR3021</strain>
    </source>
</reference>
<sequence>MQPVNTGYNQTTFVNNTVMPNQHFNNTQSNSAWTSTDNNFNTNGSRNVVNDSRNPHYYPTQNNIADTTEPSTYPSFHNYPAYNDYYHNESAFGNSLSSTFGNSLSSTFGNSLSSTLGNSLSNFGQTNAINNGSIDFTQSLNIEKLKYFKTLTNAQNEIKPICSHCQTDKTPQWRYLKGKKVCNACKQYYDSNDGCERPSFYFSKKPIKTRKSKKSKKSSDKPN</sequence>